<sequence>MDFDLKLGFVLSVKIKHHNHLIRIYRDAMVEVQIEMMNEKKLLLHSYFEMLQQSQLELFQTHV</sequence>
<keyword evidence="2" id="KW-1185">Reference proteome</keyword>
<dbReference type="EMBL" id="UZAI01020548">
    <property type="protein sequence ID" value="VDP52067.1"/>
    <property type="molecule type" value="Genomic_DNA"/>
</dbReference>
<evidence type="ECO:0000313" key="1">
    <source>
        <dbReference type="EMBL" id="VDP52067.1"/>
    </source>
</evidence>
<dbReference type="AlphaFoldDB" id="A0A3P8DKG0"/>
<dbReference type="Proteomes" id="UP000277204">
    <property type="component" value="Unassembled WGS sequence"/>
</dbReference>
<organism evidence="1 2">
    <name type="scientific">Schistosoma margrebowiei</name>
    <dbReference type="NCBI Taxonomy" id="48269"/>
    <lineage>
        <taxon>Eukaryota</taxon>
        <taxon>Metazoa</taxon>
        <taxon>Spiralia</taxon>
        <taxon>Lophotrochozoa</taxon>
        <taxon>Platyhelminthes</taxon>
        <taxon>Trematoda</taxon>
        <taxon>Digenea</taxon>
        <taxon>Strigeidida</taxon>
        <taxon>Schistosomatoidea</taxon>
        <taxon>Schistosomatidae</taxon>
        <taxon>Schistosoma</taxon>
    </lineage>
</organism>
<reference evidence="1 2" key="1">
    <citation type="submission" date="2018-11" db="EMBL/GenBank/DDBJ databases">
        <authorList>
            <consortium name="Pathogen Informatics"/>
        </authorList>
    </citation>
    <scope>NUCLEOTIDE SEQUENCE [LARGE SCALE GENOMIC DNA]</scope>
    <source>
        <strain evidence="1 2">Zambia</strain>
    </source>
</reference>
<protein>
    <submittedName>
        <fullName evidence="1">Uncharacterized protein</fullName>
    </submittedName>
</protein>
<name>A0A3P8DKG0_9TREM</name>
<proteinExistence type="predicted"/>
<gene>
    <name evidence="1" type="ORF">SMRZ_LOCUS24622</name>
</gene>
<evidence type="ECO:0000313" key="2">
    <source>
        <dbReference type="Proteomes" id="UP000277204"/>
    </source>
</evidence>
<accession>A0A3P8DKG0</accession>